<dbReference type="SUPFAM" id="SSF54791">
    <property type="entry name" value="Eukaryotic type KH-domain (KH-domain type I)"/>
    <property type="match status" value="5"/>
</dbReference>
<evidence type="ECO:0000259" key="4">
    <source>
        <dbReference type="SMART" id="SM00322"/>
    </source>
</evidence>
<dbReference type="AlphaFoldDB" id="A0A9D4VLF2"/>
<evidence type="ECO:0000313" key="5">
    <source>
        <dbReference type="EMBL" id="KAI5386099.1"/>
    </source>
</evidence>
<sequence>MGSNTAESLATTITETSNPNASFKRTRSHVVFRLLCHASRVGAFIGKAGSAIKSLQQLTDAKIRVDNAPMECPERVIVVVVKLDGQDDDGEVPKPTEALLKVFERILDVAAAESEGTEVGDRVVSCRLLANGGQAGSVIGKGGKVVEKIRSDTGCRIRVLNDKLPVCIKPSDEIIEIQGIVSSVKKALIAVAGRLQDSPPPDRTKMMGARPNEVSQHETSAVPHEGLTEPNMDCHLQKTSALSTSPIRSNDSASKVHPSSAEANRVSALDPEVLQQEVTFRILCSRDRIDNVIGKGESTLKTLQNEIGATISVGPPVFECEDRLITITALENPESRFSPAQKAVVLVFSRSVEGSVEKGPDSRSYKGPSVTARLVVPSNQVGVLLGKAGAIVSEIRKATWTNIRVIGNGQVPKCASYNDQVVQITGDFPNVQDALYKATSRLREHLFAITQNSGGTGSNRILRDPIPLSLGGQPVVGVNHDLNVHSLSQSIDHLTLSRDLDRSSAPGAWAPKTVGGISSGLPDDVSRRWNPQKGGLELGSGSATSVVTNTTVEIMVPNNIIGRVYGEKGNNLNQLRQISGAKVTVREAHPGTSNGTTIVLSGTPDETQAAQSLLQAFIINGSSG</sequence>
<evidence type="ECO:0000313" key="6">
    <source>
        <dbReference type="Proteomes" id="UP001058974"/>
    </source>
</evidence>
<dbReference type="PROSITE" id="PS50084">
    <property type="entry name" value="KH_TYPE_1"/>
    <property type="match status" value="5"/>
</dbReference>
<name>A0A9D4VLF2_PEA</name>
<organism evidence="5 6">
    <name type="scientific">Pisum sativum</name>
    <name type="common">Garden pea</name>
    <name type="synonym">Lathyrus oleraceus</name>
    <dbReference type="NCBI Taxonomy" id="3888"/>
    <lineage>
        <taxon>Eukaryota</taxon>
        <taxon>Viridiplantae</taxon>
        <taxon>Streptophyta</taxon>
        <taxon>Embryophyta</taxon>
        <taxon>Tracheophyta</taxon>
        <taxon>Spermatophyta</taxon>
        <taxon>Magnoliopsida</taxon>
        <taxon>eudicotyledons</taxon>
        <taxon>Gunneridae</taxon>
        <taxon>Pentapetalae</taxon>
        <taxon>rosids</taxon>
        <taxon>fabids</taxon>
        <taxon>Fabales</taxon>
        <taxon>Fabaceae</taxon>
        <taxon>Papilionoideae</taxon>
        <taxon>50 kb inversion clade</taxon>
        <taxon>NPAAA clade</taxon>
        <taxon>Hologalegina</taxon>
        <taxon>IRL clade</taxon>
        <taxon>Fabeae</taxon>
        <taxon>Lathyrus</taxon>
    </lineage>
</organism>
<dbReference type="EMBL" id="JAMSHJ010000007">
    <property type="protein sequence ID" value="KAI5386099.1"/>
    <property type="molecule type" value="Genomic_DNA"/>
</dbReference>
<dbReference type="Gene3D" id="3.30.1370.10">
    <property type="entry name" value="K Homology domain, type 1"/>
    <property type="match status" value="3"/>
</dbReference>
<dbReference type="PANTHER" id="PTHR10288">
    <property type="entry name" value="KH DOMAIN CONTAINING RNA BINDING PROTEIN"/>
    <property type="match status" value="1"/>
</dbReference>
<accession>A0A9D4VLF2</accession>
<feature type="region of interest" description="Disordered" evidence="3">
    <location>
        <begin position="195"/>
        <end position="216"/>
    </location>
</feature>
<dbReference type="InterPro" id="IPR036612">
    <property type="entry name" value="KH_dom_type_1_sf"/>
</dbReference>
<dbReference type="CDD" id="cd22460">
    <property type="entry name" value="KH-I_PEPPER_rpt2_like"/>
    <property type="match status" value="2"/>
</dbReference>
<dbReference type="SMART" id="SM00322">
    <property type="entry name" value="KH"/>
    <property type="match status" value="5"/>
</dbReference>
<dbReference type="OrthoDB" id="442947at2759"/>
<proteinExistence type="predicted"/>
<feature type="region of interest" description="Disordered" evidence="3">
    <location>
        <begin position="505"/>
        <end position="542"/>
    </location>
</feature>
<dbReference type="GO" id="GO:0003723">
    <property type="term" value="F:RNA binding"/>
    <property type="evidence" value="ECO:0007669"/>
    <property type="project" value="UniProtKB-UniRule"/>
</dbReference>
<keyword evidence="6" id="KW-1185">Reference proteome</keyword>
<feature type="region of interest" description="Disordered" evidence="3">
    <location>
        <begin position="242"/>
        <end position="261"/>
    </location>
</feature>
<feature type="domain" description="K Homology" evidence="4">
    <location>
        <begin position="28"/>
        <end position="111"/>
    </location>
</feature>
<dbReference type="InterPro" id="IPR004088">
    <property type="entry name" value="KH_dom_type_1"/>
</dbReference>
<reference evidence="5 6" key="1">
    <citation type="journal article" date="2022" name="Nat. Genet.">
        <title>Improved pea reference genome and pan-genome highlight genomic features and evolutionary characteristics.</title>
        <authorList>
            <person name="Yang T."/>
            <person name="Liu R."/>
            <person name="Luo Y."/>
            <person name="Hu S."/>
            <person name="Wang D."/>
            <person name="Wang C."/>
            <person name="Pandey M.K."/>
            <person name="Ge S."/>
            <person name="Xu Q."/>
            <person name="Li N."/>
            <person name="Li G."/>
            <person name="Huang Y."/>
            <person name="Saxena R.K."/>
            <person name="Ji Y."/>
            <person name="Li M."/>
            <person name="Yan X."/>
            <person name="He Y."/>
            <person name="Liu Y."/>
            <person name="Wang X."/>
            <person name="Xiang C."/>
            <person name="Varshney R.K."/>
            <person name="Ding H."/>
            <person name="Gao S."/>
            <person name="Zong X."/>
        </authorList>
    </citation>
    <scope>NUCLEOTIDE SEQUENCE [LARGE SCALE GENOMIC DNA]</scope>
    <source>
        <strain evidence="5 6">cv. Zhongwan 6</strain>
    </source>
</reference>
<keyword evidence="2" id="KW-0694">RNA-binding</keyword>
<dbReference type="InterPro" id="IPR004087">
    <property type="entry name" value="KH_dom"/>
</dbReference>
<dbReference type="Gene3D" id="3.30.310.210">
    <property type="match status" value="1"/>
</dbReference>
<feature type="domain" description="K Homology" evidence="4">
    <location>
        <begin position="276"/>
        <end position="352"/>
    </location>
</feature>
<dbReference type="Proteomes" id="UP001058974">
    <property type="component" value="Chromosome 7"/>
</dbReference>
<dbReference type="CDD" id="cd22459">
    <property type="entry name" value="KH-I_PEPPER_rpt1_like"/>
    <property type="match status" value="1"/>
</dbReference>
<dbReference type="Pfam" id="PF00013">
    <property type="entry name" value="KH_1"/>
    <property type="match status" value="5"/>
</dbReference>
<feature type="domain" description="K Homology" evidence="4">
    <location>
        <begin position="122"/>
        <end position="196"/>
    </location>
</feature>
<dbReference type="Gramene" id="Psat7g101720.1">
    <property type="protein sequence ID" value="Psat7g101720.1.cds"/>
    <property type="gene ID" value="Psat7g101720"/>
</dbReference>
<feature type="domain" description="K Homology" evidence="4">
    <location>
        <begin position="548"/>
        <end position="619"/>
    </location>
</feature>
<evidence type="ECO:0000256" key="3">
    <source>
        <dbReference type="SAM" id="MobiDB-lite"/>
    </source>
</evidence>
<feature type="region of interest" description="Disordered" evidence="3">
    <location>
        <begin position="1"/>
        <end position="20"/>
    </location>
</feature>
<feature type="domain" description="K Homology" evidence="4">
    <location>
        <begin position="368"/>
        <end position="443"/>
    </location>
</feature>
<evidence type="ECO:0000256" key="2">
    <source>
        <dbReference type="PROSITE-ProRule" id="PRU00117"/>
    </source>
</evidence>
<feature type="compositionally biased region" description="Polar residues" evidence="3">
    <location>
        <begin position="242"/>
        <end position="253"/>
    </location>
</feature>
<keyword evidence="1" id="KW-0677">Repeat</keyword>
<protein>
    <recommendedName>
        <fullName evidence="4">K Homology domain-containing protein</fullName>
    </recommendedName>
</protein>
<comment type="caution">
    <text evidence="5">The sequence shown here is derived from an EMBL/GenBank/DDBJ whole genome shotgun (WGS) entry which is preliminary data.</text>
</comment>
<gene>
    <name evidence="5" type="ORF">KIW84_072610</name>
</gene>
<evidence type="ECO:0000256" key="1">
    <source>
        <dbReference type="ARBA" id="ARBA00022737"/>
    </source>
</evidence>
<dbReference type="Gramene" id="Psat07G0261000-T1">
    <property type="protein sequence ID" value="KAI5386099.1"/>
    <property type="gene ID" value="KIW84_072610"/>
</dbReference>